<dbReference type="EC" id="3.2.1.78" evidence="4"/>
<dbReference type="SUPFAM" id="SSF51445">
    <property type="entry name" value="(Trans)glycosidases"/>
    <property type="match status" value="1"/>
</dbReference>
<dbReference type="Pfam" id="PF26410">
    <property type="entry name" value="GH5_mannosidase"/>
    <property type="match status" value="1"/>
</dbReference>
<comment type="similarity">
    <text evidence="3">Belongs to the glycosyl hydrolase 5 (cellulase A) family.</text>
</comment>
<evidence type="ECO:0000259" key="10">
    <source>
        <dbReference type="Pfam" id="PF26410"/>
    </source>
</evidence>
<sequence>MLRSLLQASLLLLGLFQIAVSSQSKPPKGFATTHNDRFEVDGKEFYFVGANSYWLPLLTSQEDVKSTFKEMKNAGIKVLRTWGFNAINGTELEGANRSGLTYYQVWNSSEWVLNDGPQGLERLDYVLEQAAAHDIKVILTFTNNWSAYGGMEFYVNWIAGAEATHDVFFTDSRVRRSYQRYVKTIVERYKDSPTIFAWELMNEARCRGDIPGGPNCVPGSGTLTKWYKEQADFVRSLDPHHMITTGGEGHFYWKEGKWASDYNFNGQAGEDFDTDLALENIDFGTYHMYPQFWYSNVDFPGSNFSMKDWGLNWINYHAEVAKKANKPLILEEFGMAGLKNKTDIYPAWVQLALNTKHAIMPWQFGMLGLRENGGNRLIKYADALIDGASPNDQFTYYKNQTDVWSIFTKAAKAQANRSK</sequence>
<dbReference type="Gene3D" id="3.20.20.80">
    <property type="entry name" value="Glycosidases"/>
    <property type="match status" value="1"/>
</dbReference>
<protein>
    <recommendedName>
        <fullName evidence="4">mannan endo-1,4-beta-mannosidase</fullName>
        <ecNumber evidence="4">3.2.1.78</ecNumber>
    </recommendedName>
</protein>
<accession>A0A0W0G2R0</accession>
<dbReference type="SMR" id="A0A0W0G2R0"/>
<dbReference type="GO" id="GO:0016985">
    <property type="term" value="F:mannan endo-1,4-beta-mannosidase activity"/>
    <property type="evidence" value="ECO:0007669"/>
    <property type="project" value="UniProtKB-EC"/>
</dbReference>
<name>A0A0W0G2R0_MONRR</name>
<organism evidence="11 12">
    <name type="scientific">Moniliophthora roreri</name>
    <name type="common">Frosty pod rot fungus</name>
    <name type="synonym">Monilia roreri</name>
    <dbReference type="NCBI Taxonomy" id="221103"/>
    <lineage>
        <taxon>Eukaryota</taxon>
        <taxon>Fungi</taxon>
        <taxon>Dikarya</taxon>
        <taxon>Basidiomycota</taxon>
        <taxon>Agaricomycotina</taxon>
        <taxon>Agaricomycetes</taxon>
        <taxon>Agaricomycetidae</taxon>
        <taxon>Agaricales</taxon>
        <taxon>Marasmiineae</taxon>
        <taxon>Marasmiaceae</taxon>
        <taxon>Moniliophthora</taxon>
    </lineage>
</organism>
<keyword evidence="6 9" id="KW-0732">Signal</keyword>
<dbReference type="InterPro" id="IPR045053">
    <property type="entry name" value="MAN-like"/>
</dbReference>
<evidence type="ECO:0000313" key="12">
    <source>
        <dbReference type="Proteomes" id="UP000054988"/>
    </source>
</evidence>
<dbReference type="EMBL" id="LATX01001295">
    <property type="protein sequence ID" value="KTB42792.1"/>
    <property type="molecule type" value="Genomic_DNA"/>
</dbReference>
<evidence type="ECO:0000256" key="4">
    <source>
        <dbReference type="ARBA" id="ARBA00012706"/>
    </source>
</evidence>
<comment type="caution">
    <text evidence="11">The sequence shown here is derived from an EMBL/GenBank/DDBJ whole genome shotgun (WGS) entry which is preliminary data.</text>
</comment>
<dbReference type="GO" id="GO:0005576">
    <property type="term" value="C:extracellular region"/>
    <property type="evidence" value="ECO:0007669"/>
    <property type="project" value="UniProtKB-SubCell"/>
</dbReference>
<keyword evidence="7 11" id="KW-0378">Hydrolase</keyword>
<gene>
    <name evidence="11" type="ORF">WG66_4591</name>
</gene>
<evidence type="ECO:0000256" key="6">
    <source>
        <dbReference type="ARBA" id="ARBA00022729"/>
    </source>
</evidence>
<evidence type="ECO:0000256" key="5">
    <source>
        <dbReference type="ARBA" id="ARBA00022525"/>
    </source>
</evidence>
<keyword evidence="8" id="KW-0326">Glycosidase</keyword>
<dbReference type="eggNOG" id="ENOG502QQFD">
    <property type="taxonomic scope" value="Eukaryota"/>
</dbReference>
<evidence type="ECO:0000256" key="2">
    <source>
        <dbReference type="ARBA" id="ARBA00004613"/>
    </source>
</evidence>
<dbReference type="Proteomes" id="UP000054988">
    <property type="component" value="Unassembled WGS sequence"/>
</dbReference>
<evidence type="ECO:0000256" key="3">
    <source>
        <dbReference type="ARBA" id="ARBA00005641"/>
    </source>
</evidence>
<keyword evidence="5" id="KW-0964">Secreted</keyword>
<evidence type="ECO:0000313" key="11">
    <source>
        <dbReference type="EMBL" id="KTB42792.1"/>
    </source>
</evidence>
<reference evidence="11 12" key="1">
    <citation type="submission" date="2015-12" db="EMBL/GenBank/DDBJ databases">
        <title>Draft genome sequence of Moniliophthora roreri, the causal agent of frosty pod rot of cacao.</title>
        <authorList>
            <person name="Aime M.C."/>
            <person name="Diaz-Valderrama J.R."/>
            <person name="Kijpornyongpan T."/>
            <person name="Phillips-Mora W."/>
        </authorList>
    </citation>
    <scope>NUCLEOTIDE SEQUENCE [LARGE SCALE GENOMIC DNA]</scope>
    <source>
        <strain evidence="11 12">MCA 2952</strain>
    </source>
</reference>
<evidence type="ECO:0000256" key="9">
    <source>
        <dbReference type="SAM" id="SignalP"/>
    </source>
</evidence>
<dbReference type="GO" id="GO:0046355">
    <property type="term" value="P:mannan catabolic process"/>
    <property type="evidence" value="ECO:0007669"/>
    <property type="project" value="UniProtKB-ARBA"/>
</dbReference>
<comment type="subcellular location">
    <subcellularLocation>
        <location evidence="2">Secreted</location>
    </subcellularLocation>
</comment>
<dbReference type="AlphaFoldDB" id="A0A0W0G2R0"/>
<feature type="signal peptide" evidence="9">
    <location>
        <begin position="1"/>
        <end position="21"/>
    </location>
</feature>
<dbReference type="PANTHER" id="PTHR31451">
    <property type="match status" value="1"/>
</dbReference>
<proteinExistence type="inferred from homology"/>
<evidence type="ECO:0000256" key="8">
    <source>
        <dbReference type="ARBA" id="ARBA00023295"/>
    </source>
</evidence>
<evidence type="ECO:0000256" key="7">
    <source>
        <dbReference type="ARBA" id="ARBA00022801"/>
    </source>
</evidence>
<comment type="catalytic activity">
    <reaction evidence="1">
        <text>Random hydrolysis of (1-&gt;4)-beta-D-mannosidic linkages in mannans, galactomannans and glucomannans.</text>
        <dbReference type="EC" id="3.2.1.78"/>
    </reaction>
</comment>
<dbReference type="InterPro" id="IPR017853">
    <property type="entry name" value="GH"/>
</dbReference>
<dbReference type="PANTHER" id="PTHR31451:SF39">
    <property type="entry name" value="MANNAN ENDO-1,4-BETA-MANNOSIDASE 1"/>
    <property type="match status" value="1"/>
</dbReference>
<dbReference type="InterPro" id="IPR001547">
    <property type="entry name" value="Glyco_hydro_5"/>
</dbReference>
<feature type="chain" id="PRO_5006902334" description="mannan endo-1,4-beta-mannosidase" evidence="9">
    <location>
        <begin position="22"/>
        <end position="419"/>
    </location>
</feature>
<feature type="domain" description="Glycoside hydrolase family 5" evidence="10">
    <location>
        <begin position="30"/>
        <end position="341"/>
    </location>
</feature>
<evidence type="ECO:0000256" key="1">
    <source>
        <dbReference type="ARBA" id="ARBA00001678"/>
    </source>
</evidence>